<dbReference type="GO" id="GO:0070402">
    <property type="term" value="F:NADPH binding"/>
    <property type="evidence" value="ECO:0007669"/>
    <property type="project" value="TreeGrafter"/>
</dbReference>
<dbReference type="EC" id="2.3.1.41" evidence="5"/>
<dbReference type="EMBL" id="LNXT01000040">
    <property type="protein sequence ID" value="KTC69413.1"/>
    <property type="molecule type" value="Genomic_DNA"/>
</dbReference>
<dbReference type="GO" id="GO:0016651">
    <property type="term" value="F:oxidoreductase activity, acting on NAD(P)H"/>
    <property type="evidence" value="ECO:0007669"/>
    <property type="project" value="TreeGrafter"/>
</dbReference>
<dbReference type="Proteomes" id="UP000054735">
    <property type="component" value="Unassembled WGS sequence"/>
</dbReference>
<accession>A0A378IB29</accession>
<dbReference type="Gene3D" id="3.40.50.720">
    <property type="entry name" value="NAD(P)-binding Rossmann-like Domain"/>
    <property type="match status" value="1"/>
</dbReference>
<dbReference type="Pfam" id="PF08240">
    <property type="entry name" value="ADH_N"/>
    <property type="match status" value="1"/>
</dbReference>
<evidence type="ECO:0000256" key="2">
    <source>
        <dbReference type="ARBA" id="ARBA00023002"/>
    </source>
</evidence>
<dbReference type="Proteomes" id="UP000255066">
    <property type="component" value="Unassembled WGS sequence"/>
</dbReference>
<evidence type="ECO:0000313" key="4">
    <source>
        <dbReference type="EMBL" id="KTC69413.1"/>
    </source>
</evidence>
<dbReference type="PANTHER" id="PTHR48106">
    <property type="entry name" value="QUINONE OXIDOREDUCTASE PIG3-RELATED"/>
    <property type="match status" value="1"/>
</dbReference>
<dbReference type="AlphaFoldDB" id="A0A378IB29"/>
<dbReference type="Pfam" id="PF13602">
    <property type="entry name" value="ADH_zinc_N_2"/>
    <property type="match status" value="1"/>
</dbReference>
<evidence type="ECO:0000313" key="6">
    <source>
        <dbReference type="Proteomes" id="UP000054735"/>
    </source>
</evidence>
<evidence type="ECO:0000259" key="3">
    <source>
        <dbReference type="SMART" id="SM00829"/>
    </source>
</evidence>
<evidence type="ECO:0000256" key="1">
    <source>
        <dbReference type="ARBA" id="ARBA00022857"/>
    </source>
</evidence>
<dbReference type="EMBL" id="UGNW01000001">
    <property type="protein sequence ID" value="STX31975.1"/>
    <property type="molecule type" value="Genomic_DNA"/>
</dbReference>
<dbReference type="CDD" id="cd05276">
    <property type="entry name" value="p53_inducible_oxidoreductase"/>
    <property type="match status" value="1"/>
</dbReference>
<dbReference type="InterPro" id="IPR014189">
    <property type="entry name" value="Quinone_OxRdtase_PIG3"/>
</dbReference>
<dbReference type="SMART" id="SM00829">
    <property type="entry name" value="PKS_ER"/>
    <property type="match status" value="1"/>
</dbReference>
<keyword evidence="5" id="KW-0808">Transferase</keyword>
<dbReference type="InterPro" id="IPR013154">
    <property type="entry name" value="ADH-like_N"/>
</dbReference>
<sequence length="326" mass="35844">MLNPQSDSMRCILVNKENRLEIVEGKIPSIQVEQILVKVHATALNRADLMQRQGKYPPPPNESAIPGLEVAGEVAALGTGVTRFKTGDRIYGLVGSGAYAEYCPVNQFLAEKMPSDWSFEYAAALPEALTTAHATLFELGNLSSRETMLVHAAGSGITTMAIQMAKLAQAYVFTTASGAVKAEKAIALGADQVINYRQEDFASAISADSLDLILDYMGGEYFAKHIGLLKTTGRLIQISAMLGRKAELDLAALMRKRLKIQGFVLRAQPIQNKINLWQAAHKRWQPALQNKELQPVIDSVFQFDEMEKAQQHMLEGKHFGKVVVKM</sequence>
<proteinExistence type="predicted"/>
<gene>
    <name evidence="5" type="primary">qor_2</name>
    <name evidence="4" type="synonym">qor</name>
    <name evidence="4" type="ORF">Lbir_2152</name>
    <name evidence="5" type="ORF">NCTC12437_01750</name>
</gene>
<keyword evidence="1" id="KW-0521">NADP</keyword>
<dbReference type="PANTHER" id="PTHR48106:SF8">
    <property type="entry name" value="OS02G0805600 PROTEIN"/>
    <property type="match status" value="1"/>
</dbReference>
<dbReference type="GO" id="GO:0004315">
    <property type="term" value="F:3-oxoacyl-[acyl-carrier-protein] synthase activity"/>
    <property type="evidence" value="ECO:0007669"/>
    <property type="project" value="UniProtKB-EC"/>
</dbReference>
<organism evidence="5 7">
    <name type="scientific">Legionella birminghamensis</name>
    <dbReference type="NCBI Taxonomy" id="28083"/>
    <lineage>
        <taxon>Bacteria</taxon>
        <taxon>Pseudomonadati</taxon>
        <taxon>Pseudomonadota</taxon>
        <taxon>Gammaproteobacteria</taxon>
        <taxon>Legionellales</taxon>
        <taxon>Legionellaceae</taxon>
        <taxon>Legionella</taxon>
    </lineage>
</organism>
<dbReference type="SUPFAM" id="SSF50129">
    <property type="entry name" value="GroES-like"/>
    <property type="match status" value="1"/>
</dbReference>
<keyword evidence="2" id="KW-0560">Oxidoreductase</keyword>
<dbReference type="Gene3D" id="3.90.180.10">
    <property type="entry name" value="Medium-chain alcohol dehydrogenases, catalytic domain"/>
    <property type="match status" value="1"/>
</dbReference>
<dbReference type="InterPro" id="IPR011032">
    <property type="entry name" value="GroES-like_sf"/>
</dbReference>
<dbReference type="SUPFAM" id="SSF51735">
    <property type="entry name" value="NAD(P)-binding Rossmann-fold domains"/>
    <property type="match status" value="1"/>
</dbReference>
<feature type="domain" description="Enoyl reductase (ER)" evidence="3">
    <location>
        <begin position="16"/>
        <end position="324"/>
    </location>
</feature>
<name>A0A378IB29_9GAMM</name>
<dbReference type="InterPro" id="IPR020843">
    <property type="entry name" value="ER"/>
</dbReference>
<dbReference type="NCBIfam" id="TIGR02824">
    <property type="entry name" value="quinone_pig3"/>
    <property type="match status" value="1"/>
</dbReference>
<dbReference type="STRING" id="28083.Lbir_2152"/>
<reference evidence="4 6" key="1">
    <citation type="submission" date="2015-11" db="EMBL/GenBank/DDBJ databases">
        <title>Genomic analysis of 38 Legionella species identifies large and diverse effector repertoires.</title>
        <authorList>
            <person name="Burstein D."/>
            <person name="Amaro F."/>
            <person name="Zusman T."/>
            <person name="Lifshitz Z."/>
            <person name="Cohen O."/>
            <person name="Gilbert J.A."/>
            <person name="Pupko T."/>
            <person name="Shuman H.A."/>
            <person name="Segal G."/>
        </authorList>
    </citation>
    <scope>NUCLEOTIDE SEQUENCE [LARGE SCALE GENOMIC DNA]</scope>
    <source>
        <strain evidence="4 6">CDC#1407-AL-14</strain>
    </source>
</reference>
<protein>
    <submittedName>
        <fullName evidence="5">Quinone oxidoreductase</fullName>
        <ecNumber evidence="5">2.3.1.41</ecNumber>
    </submittedName>
</protein>
<keyword evidence="5" id="KW-0012">Acyltransferase</keyword>
<evidence type="ECO:0000313" key="7">
    <source>
        <dbReference type="Proteomes" id="UP000255066"/>
    </source>
</evidence>
<dbReference type="RefSeq" id="WP_237759039.1">
    <property type="nucleotide sequence ID" value="NZ_CAAAHV010000047.1"/>
</dbReference>
<dbReference type="InterPro" id="IPR036291">
    <property type="entry name" value="NAD(P)-bd_dom_sf"/>
</dbReference>
<reference evidence="5 7" key="2">
    <citation type="submission" date="2018-06" db="EMBL/GenBank/DDBJ databases">
        <authorList>
            <consortium name="Pathogen Informatics"/>
            <person name="Doyle S."/>
        </authorList>
    </citation>
    <scope>NUCLEOTIDE SEQUENCE [LARGE SCALE GENOMIC DNA]</scope>
    <source>
        <strain evidence="5 7">NCTC12437</strain>
    </source>
</reference>
<evidence type="ECO:0000313" key="5">
    <source>
        <dbReference type="EMBL" id="STX31975.1"/>
    </source>
</evidence>
<keyword evidence="6" id="KW-1185">Reference proteome</keyword>